<name>A0A9Q1LZF4_9SOLA</name>
<comment type="caution">
    <text evidence="4">The sequence shown here is derived from an EMBL/GenBank/DDBJ whole genome shotgun (WGS) entry which is preliminary data.</text>
</comment>
<keyword evidence="2" id="KW-1133">Transmembrane helix</keyword>
<keyword evidence="2" id="KW-0812">Transmembrane</keyword>
<dbReference type="PANTHER" id="PTHR35094:SF10">
    <property type="entry name" value="MULATEXIN-LIKE"/>
    <property type="match status" value="1"/>
</dbReference>
<feature type="compositionally biased region" description="Gly residues" evidence="1">
    <location>
        <begin position="77"/>
        <end position="91"/>
    </location>
</feature>
<feature type="signal peptide" evidence="3">
    <location>
        <begin position="1"/>
        <end position="20"/>
    </location>
</feature>
<keyword evidence="3" id="KW-0732">Signal</keyword>
<dbReference type="Proteomes" id="UP001152561">
    <property type="component" value="Unassembled WGS sequence"/>
</dbReference>
<keyword evidence="5" id="KW-1185">Reference proteome</keyword>
<sequence>MSRFVIFLLFFVVAIPITNGLNPRKLDEGESKCGGCPCNKPCIPPSPPPPPPALPPPSPPPPKKPPSGYNCPPPPYSGGGSGGGGGGGGSGSENVPYSPNSQYIYMTGPPGDLYPVDHNFGGAKSSFSSGFSLLISGFFLGLLLFC</sequence>
<reference evidence="5" key="1">
    <citation type="journal article" date="2023" name="Proc. Natl. Acad. Sci. U.S.A.">
        <title>Genomic and structural basis for evolution of tropane alkaloid biosynthesis.</title>
        <authorList>
            <person name="Wanga Y.-J."/>
            <person name="Taina T."/>
            <person name="Yua J.-Y."/>
            <person name="Lia J."/>
            <person name="Xua B."/>
            <person name="Chenc J."/>
            <person name="D'Auriad J.C."/>
            <person name="Huanga J.-P."/>
            <person name="Huanga S.-X."/>
        </authorList>
    </citation>
    <scope>NUCLEOTIDE SEQUENCE [LARGE SCALE GENOMIC DNA]</scope>
    <source>
        <strain evidence="5">cv. KIB-2019</strain>
    </source>
</reference>
<feature type="transmembrane region" description="Helical" evidence="2">
    <location>
        <begin position="127"/>
        <end position="145"/>
    </location>
</feature>
<dbReference type="AlphaFoldDB" id="A0A9Q1LZF4"/>
<feature type="compositionally biased region" description="Pro residues" evidence="1">
    <location>
        <begin position="46"/>
        <end position="76"/>
    </location>
</feature>
<proteinExistence type="predicted"/>
<feature type="chain" id="PRO_5040368864" evidence="3">
    <location>
        <begin position="21"/>
        <end position="146"/>
    </location>
</feature>
<gene>
    <name evidence="4" type="ORF">K7X08_030684</name>
</gene>
<evidence type="ECO:0000256" key="1">
    <source>
        <dbReference type="SAM" id="MobiDB-lite"/>
    </source>
</evidence>
<evidence type="ECO:0000256" key="2">
    <source>
        <dbReference type="SAM" id="Phobius"/>
    </source>
</evidence>
<organism evidence="4 5">
    <name type="scientific">Anisodus acutangulus</name>
    <dbReference type="NCBI Taxonomy" id="402998"/>
    <lineage>
        <taxon>Eukaryota</taxon>
        <taxon>Viridiplantae</taxon>
        <taxon>Streptophyta</taxon>
        <taxon>Embryophyta</taxon>
        <taxon>Tracheophyta</taxon>
        <taxon>Spermatophyta</taxon>
        <taxon>Magnoliopsida</taxon>
        <taxon>eudicotyledons</taxon>
        <taxon>Gunneridae</taxon>
        <taxon>Pentapetalae</taxon>
        <taxon>asterids</taxon>
        <taxon>lamiids</taxon>
        <taxon>Solanales</taxon>
        <taxon>Solanaceae</taxon>
        <taxon>Solanoideae</taxon>
        <taxon>Hyoscyameae</taxon>
        <taxon>Anisodus</taxon>
    </lineage>
</organism>
<evidence type="ECO:0000313" key="4">
    <source>
        <dbReference type="EMBL" id="KAJ8548215.1"/>
    </source>
</evidence>
<feature type="region of interest" description="Disordered" evidence="1">
    <location>
        <begin position="46"/>
        <end position="96"/>
    </location>
</feature>
<evidence type="ECO:0000313" key="5">
    <source>
        <dbReference type="Proteomes" id="UP001152561"/>
    </source>
</evidence>
<keyword evidence="2" id="KW-0472">Membrane</keyword>
<protein>
    <submittedName>
        <fullName evidence="4">Uncharacterized protein</fullName>
    </submittedName>
</protein>
<evidence type="ECO:0000256" key="3">
    <source>
        <dbReference type="SAM" id="SignalP"/>
    </source>
</evidence>
<accession>A0A9Q1LZF4</accession>
<dbReference type="PANTHER" id="PTHR35094">
    <property type="entry name" value="LEUCINE-RICH REPEAT EXTENSIN-LIKE PROTEIN 2"/>
    <property type="match status" value="1"/>
</dbReference>
<dbReference type="EMBL" id="JAJAGQ010000012">
    <property type="protein sequence ID" value="KAJ8548215.1"/>
    <property type="molecule type" value="Genomic_DNA"/>
</dbReference>